<evidence type="ECO:0000313" key="7">
    <source>
        <dbReference type="EMBL" id="HJG81209.1"/>
    </source>
</evidence>
<dbReference type="CDD" id="cd05289">
    <property type="entry name" value="MDR_like_2"/>
    <property type="match status" value="1"/>
</dbReference>
<evidence type="ECO:0000256" key="5">
    <source>
        <dbReference type="ARBA" id="ARBA00022884"/>
    </source>
</evidence>
<evidence type="ECO:0000256" key="1">
    <source>
        <dbReference type="ARBA" id="ARBA00004496"/>
    </source>
</evidence>
<dbReference type="InterPro" id="IPR002364">
    <property type="entry name" value="Quin_OxRdtase/zeta-crystal_CS"/>
</dbReference>
<dbReference type="GO" id="GO:0016491">
    <property type="term" value="F:oxidoreductase activity"/>
    <property type="evidence" value="ECO:0007669"/>
    <property type="project" value="InterPro"/>
</dbReference>
<comment type="subcellular location">
    <subcellularLocation>
        <location evidence="1">Cytoplasm</location>
    </subcellularLocation>
</comment>
<dbReference type="InterPro" id="IPR036291">
    <property type="entry name" value="NAD(P)-bd_dom_sf"/>
</dbReference>
<dbReference type="Proteomes" id="UP000784435">
    <property type="component" value="Unassembled WGS sequence"/>
</dbReference>
<evidence type="ECO:0000256" key="3">
    <source>
        <dbReference type="ARBA" id="ARBA00022490"/>
    </source>
</evidence>
<proteinExistence type="predicted"/>
<evidence type="ECO:0000256" key="2">
    <source>
        <dbReference type="ARBA" id="ARBA00011881"/>
    </source>
</evidence>
<keyword evidence="5" id="KW-0694">RNA-binding</keyword>
<evidence type="ECO:0000259" key="6">
    <source>
        <dbReference type="SMART" id="SM00829"/>
    </source>
</evidence>
<dbReference type="Pfam" id="PF08240">
    <property type="entry name" value="ADH_N"/>
    <property type="match status" value="1"/>
</dbReference>
<keyword evidence="4" id="KW-0521">NADP</keyword>
<organism evidence="7 8">
    <name type="scientific">Brevibacterium senegalense</name>
    <dbReference type="NCBI Taxonomy" id="1033736"/>
    <lineage>
        <taxon>Bacteria</taxon>
        <taxon>Bacillati</taxon>
        <taxon>Actinomycetota</taxon>
        <taxon>Actinomycetes</taxon>
        <taxon>Micrococcales</taxon>
        <taxon>Brevibacteriaceae</taxon>
        <taxon>Brevibacterium</taxon>
    </lineage>
</organism>
<dbReference type="Gene3D" id="3.40.50.720">
    <property type="entry name" value="NAD(P)-binding Rossmann-like Domain"/>
    <property type="match status" value="1"/>
</dbReference>
<evidence type="ECO:0000256" key="4">
    <source>
        <dbReference type="ARBA" id="ARBA00022857"/>
    </source>
</evidence>
<dbReference type="InterPro" id="IPR011032">
    <property type="entry name" value="GroES-like_sf"/>
</dbReference>
<dbReference type="AlphaFoldDB" id="A0A921SPZ2"/>
<dbReference type="PANTHER" id="PTHR44154">
    <property type="entry name" value="QUINONE OXIDOREDUCTASE"/>
    <property type="match status" value="1"/>
</dbReference>
<accession>A0A921SPZ2</accession>
<dbReference type="PROSITE" id="PS01162">
    <property type="entry name" value="QOR_ZETA_CRYSTAL"/>
    <property type="match status" value="1"/>
</dbReference>
<dbReference type="Pfam" id="PF13602">
    <property type="entry name" value="ADH_zinc_N_2"/>
    <property type="match status" value="1"/>
</dbReference>
<evidence type="ECO:0000313" key="8">
    <source>
        <dbReference type="Proteomes" id="UP000784435"/>
    </source>
</evidence>
<dbReference type="GO" id="GO:0005737">
    <property type="term" value="C:cytoplasm"/>
    <property type="evidence" value="ECO:0007669"/>
    <property type="project" value="UniProtKB-SubCell"/>
</dbReference>
<dbReference type="PANTHER" id="PTHR44154:SF1">
    <property type="entry name" value="QUINONE OXIDOREDUCTASE"/>
    <property type="match status" value="1"/>
</dbReference>
<reference evidence="7" key="1">
    <citation type="journal article" date="2021" name="PeerJ">
        <title>Extensive microbial diversity within the chicken gut microbiome revealed by metagenomics and culture.</title>
        <authorList>
            <person name="Gilroy R."/>
            <person name="Ravi A."/>
            <person name="Getino M."/>
            <person name="Pursley I."/>
            <person name="Horton D.L."/>
            <person name="Alikhan N.F."/>
            <person name="Baker D."/>
            <person name="Gharbi K."/>
            <person name="Hall N."/>
            <person name="Watson M."/>
            <person name="Adriaenssens E.M."/>
            <person name="Foster-Nyarko E."/>
            <person name="Jarju S."/>
            <person name="Secka A."/>
            <person name="Antonio M."/>
            <person name="Oren A."/>
            <person name="Chaudhuri R.R."/>
            <person name="La Ragione R."/>
            <person name="Hildebrand F."/>
            <person name="Pallen M.J."/>
        </authorList>
    </citation>
    <scope>NUCLEOTIDE SEQUENCE</scope>
    <source>
        <strain evidence="7">ChiGjej5B5-7349</strain>
    </source>
</reference>
<comment type="caution">
    <text evidence="7">The sequence shown here is derived from an EMBL/GenBank/DDBJ whole genome shotgun (WGS) entry which is preliminary data.</text>
</comment>
<feature type="domain" description="Enoyl reductase (ER)" evidence="6">
    <location>
        <begin position="14"/>
        <end position="316"/>
    </location>
</feature>
<name>A0A921SPZ2_9MICO</name>
<dbReference type="InterPro" id="IPR051603">
    <property type="entry name" value="Zinc-ADH_QOR/CCCR"/>
</dbReference>
<gene>
    <name evidence="7" type="ORF">K8V08_12435</name>
</gene>
<dbReference type="Gene3D" id="3.90.180.10">
    <property type="entry name" value="Medium-chain alcohol dehydrogenases, catalytic domain"/>
    <property type="match status" value="1"/>
</dbReference>
<dbReference type="InterPro" id="IPR013154">
    <property type="entry name" value="ADH-like_N"/>
</dbReference>
<dbReference type="GO" id="GO:0008270">
    <property type="term" value="F:zinc ion binding"/>
    <property type="evidence" value="ECO:0007669"/>
    <property type="project" value="InterPro"/>
</dbReference>
<dbReference type="InterPro" id="IPR020843">
    <property type="entry name" value="ER"/>
</dbReference>
<sequence length="324" mass="32887">MTRLMRIHGFDRFGSADVQAVHRVPEPTPGAGDVRIRVTAVSVNPGDIKVRSGQRQTSFPAVFPMAMGREAAGVVLETGADAHAGLQVGDRVFGSCASGIGALGEQTLLTAQSATPIPDGVDDAHAACIPVAVATAFDALEELRIGADDTLLVLGAGGGVGVHAIQLARHAGARVIGVASSAKADLVERFGGVHVASGPGWEDRVRAAAGGSRRVDALLDCVGGDVLGGGIDLLEQIRSPQPGTARVRSVADPAGASAAGDGGVTRRRTAEVFAQVAELVARGAIEVVVDRVLPFDEAARAVAHVESGHARGKTVVTLDGPVQA</sequence>
<dbReference type="SMART" id="SM00829">
    <property type="entry name" value="PKS_ER"/>
    <property type="match status" value="1"/>
</dbReference>
<dbReference type="EMBL" id="DYUK01000281">
    <property type="protein sequence ID" value="HJG81209.1"/>
    <property type="molecule type" value="Genomic_DNA"/>
</dbReference>
<keyword evidence="3" id="KW-0963">Cytoplasm</keyword>
<reference evidence="7" key="2">
    <citation type="submission" date="2021-09" db="EMBL/GenBank/DDBJ databases">
        <authorList>
            <person name="Gilroy R."/>
        </authorList>
    </citation>
    <scope>NUCLEOTIDE SEQUENCE</scope>
    <source>
        <strain evidence="7">ChiGjej5B5-7349</strain>
    </source>
</reference>
<dbReference type="SUPFAM" id="SSF51735">
    <property type="entry name" value="NAD(P)-binding Rossmann-fold domains"/>
    <property type="match status" value="1"/>
</dbReference>
<comment type="subunit">
    <text evidence="2">Homotetramer.</text>
</comment>
<dbReference type="GO" id="GO:0003723">
    <property type="term" value="F:RNA binding"/>
    <property type="evidence" value="ECO:0007669"/>
    <property type="project" value="UniProtKB-KW"/>
</dbReference>
<dbReference type="SUPFAM" id="SSF50129">
    <property type="entry name" value="GroES-like"/>
    <property type="match status" value="1"/>
</dbReference>
<protein>
    <submittedName>
        <fullName evidence="7">NADP-dependent oxidoreductase</fullName>
    </submittedName>
</protein>